<dbReference type="InterPro" id="IPR000014">
    <property type="entry name" value="PAS"/>
</dbReference>
<sequence length="159" mass="18644">MTRYTRYIDNELEKVEERLLRRLQSSQNRTIDSFEIECSLDSNGKILEMSSQSLRLLQFASSEMIGMNLEVFISETDIAKWGKILLRILDEESVIHTELSHNLKYEGITILRWSFFMNEDRVIHCKAKDETAFLKNILDALVLSKEIDKIQTLLRKVKS</sequence>
<dbReference type="Proteomes" id="UP000232188">
    <property type="component" value="Unassembled WGS sequence"/>
</dbReference>
<feature type="domain" description="PAS" evidence="1">
    <location>
        <begin position="40"/>
        <end position="92"/>
    </location>
</feature>
<keyword evidence="4" id="KW-1185">Reference proteome</keyword>
<gene>
    <name evidence="3" type="ORF">CH376_05430</name>
    <name evidence="2" type="ORF">CH380_16650</name>
</gene>
<evidence type="ECO:0000313" key="2">
    <source>
        <dbReference type="EMBL" id="PJZ52070.1"/>
    </source>
</evidence>
<dbReference type="Proteomes" id="UP000232149">
    <property type="component" value="Unassembled WGS sequence"/>
</dbReference>
<dbReference type="AlphaFoldDB" id="A0A2M9YKT6"/>
<dbReference type="RefSeq" id="WP_100786886.1">
    <property type="nucleotide sequence ID" value="NZ_NPDU01000010.1"/>
</dbReference>
<accession>A0A2M9YKT6</accession>
<organism evidence="2 5">
    <name type="scientific">Leptospira adleri</name>
    <dbReference type="NCBI Taxonomy" id="2023186"/>
    <lineage>
        <taxon>Bacteria</taxon>
        <taxon>Pseudomonadati</taxon>
        <taxon>Spirochaetota</taxon>
        <taxon>Spirochaetia</taxon>
        <taxon>Leptospirales</taxon>
        <taxon>Leptospiraceae</taxon>
        <taxon>Leptospira</taxon>
    </lineage>
</organism>
<evidence type="ECO:0000259" key="1">
    <source>
        <dbReference type="PROSITE" id="PS50112"/>
    </source>
</evidence>
<proteinExistence type="predicted"/>
<evidence type="ECO:0000313" key="4">
    <source>
        <dbReference type="Proteomes" id="UP000232149"/>
    </source>
</evidence>
<dbReference type="SUPFAM" id="SSF55785">
    <property type="entry name" value="PYP-like sensor domain (PAS domain)"/>
    <property type="match status" value="1"/>
</dbReference>
<dbReference type="EMBL" id="NPDV01000016">
    <property type="protein sequence ID" value="PJZ52070.1"/>
    <property type="molecule type" value="Genomic_DNA"/>
</dbReference>
<dbReference type="PROSITE" id="PS50112">
    <property type="entry name" value="PAS"/>
    <property type="match status" value="1"/>
</dbReference>
<evidence type="ECO:0000313" key="3">
    <source>
        <dbReference type="EMBL" id="PJZ62932.1"/>
    </source>
</evidence>
<dbReference type="Gene3D" id="3.30.450.20">
    <property type="entry name" value="PAS domain"/>
    <property type="match status" value="1"/>
</dbReference>
<reference evidence="4 5" key="1">
    <citation type="submission" date="2017-07" db="EMBL/GenBank/DDBJ databases">
        <title>Leptospira spp. isolated from tropical soils.</title>
        <authorList>
            <person name="Thibeaux R."/>
            <person name="Iraola G."/>
            <person name="Ferres I."/>
            <person name="Bierque E."/>
            <person name="Girault D."/>
            <person name="Soupe-Gilbert M.-E."/>
            <person name="Picardeau M."/>
            <person name="Goarant C."/>
        </authorList>
    </citation>
    <scope>NUCLEOTIDE SEQUENCE [LARGE SCALE GENOMIC DNA]</scope>
    <source>
        <strain evidence="2 5">FH2-B-C1</strain>
        <strain evidence="3 4">FH2-B-D1</strain>
    </source>
</reference>
<evidence type="ECO:0000313" key="5">
    <source>
        <dbReference type="Proteomes" id="UP000232188"/>
    </source>
</evidence>
<dbReference type="EMBL" id="NPDU01000010">
    <property type="protein sequence ID" value="PJZ62932.1"/>
    <property type="molecule type" value="Genomic_DNA"/>
</dbReference>
<dbReference type="CDD" id="cd00130">
    <property type="entry name" value="PAS"/>
    <property type="match status" value="1"/>
</dbReference>
<comment type="caution">
    <text evidence="2">The sequence shown here is derived from an EMBL/GenBank/DDBJ whole genome shotgun (WGS) entry which is preliminary data.</text>
</comment>
<dbReference type="InterPro" id="IPR035965">
    <property type="entry name" value="PAS-like_dom_sf"/>
</dbReference>
<protein>
    <recommendedName>
        <fullName evidence="1">PAS domain-containing protein</fullName>
    </recommendedName>
</protein>
<name>A0A2M9YKT6_9LEPT</name>